<gene>
    <name evidence="10" type="primary">yhjE_4</name>
    <name evidence="10" type="ORF">RS86_03562</name>
</gene>
<feature type="transmembrane region" description="Helical" evidence="8">
    <location>
        <begin position="173"/>
        <end position="195"/>
    </location>
</feature>
<keyword evidence="4 8" id="KW-0812">Transmembrane</keyword>
<dbReference type="PANTHER" id="PTHR43045:SF1">
    <property type="entry name" value="SHIKIMATE TRANSPORTER"/>
    <property type="match status" value="1"/>
</dbReference>
<dbReference type="CDD" id="cd17369">
    <property type="entry name" value="MFS_ShiA_like"/>
    <property type="match status" value="1"/>
</dbReference>
<keyword evidence="2" id="KW-0813">Transport</keyword>
<feature type="transmembrane region" description="Helical" evidence="8">
    <location>
        <begin position="108"/>
        <end position="126"/>
    </location>
</feature>
<keyword evidence="5 8" id="KW-1133">Transmembrane helix</keyword>
<dbReference type="AlphaFoldDB" id="A0A0F0LFH7"/>
<comment type="subcellular location">
    <subcellularLocation>
        <location evidence="1">Cell membrane</location>
        <topology evidence="1">Multi-pass membrane protein</topology>
    </subcellularLocation>
</comment>
<evidence type="ECO:0000259" key="9">
    <source>
        <dbReference type="PROSITE" id="PS50850"/>
    </source>
</evidence>
<proteinExistence type="predicted"/>
<dbReference type="PANTHER" id="PTHR43045">
    <property type="entry name" value="SHIKIMATE TRANSPORTER"/>
    <property type="match status" value="1"/>
</dbReference>
<keyword evidence="6 8" id="KW-0472">Membrane</keyword>
<feature type="transmembrane region" description="Helical" evidence="8">
    <location>
        <begin position="207"/>
        <end position="228"/>
    </location>
</feature>
<dbReference type="Proteomes" id="UP000033740">
    <property type="component" value="Unassembled WGS sequence"/>
</dbReference>
<dbReference type="SUPFAM" id="SSF103473">
    <property type="entry name" value="MFS general substrate transporter"/>
    <property type="match status" value="1"/>
</dbReference>
<evidence type="ECO:0000256" key="3">
    <source>
        <dbReference type="ARBA" id="ARBA00022475"/>
    </source>
</evidence>
<feature type="transmembrane region" description="Helical" evidence="8">
    <location>
        <begin position="132"/>
        <end position="152"/>
    </location>
</feature>
<organism evidence="10 11">
    <name type="scientific">Microbacterium azadirachtae</name>
    <dbReference type="NCBI Taxonomy" id="582680"/>
    <lineage>
        <taxon>Bacteria</taxon>
        <taxon>Bacillati</taxon>
        <taxon>Actinomycetota</taxon>
        <taxon>Actinomycetes</taxon>
        <taxon>Micrococcales</taxon>
        <taxon>Microbacteriaceae</taxon>
        <taxon>Microbacterium</taxon>
    </lineage>
</organism>
<feature type="domain" description="Major facilitator superfamily (MFS) profile" evidence="9">
    <location>
        <begin position="35"/>
        <end position="445"/>
    </location>
</feature>
<dbReference type="InterPro" id="IPR020846">
    <property type="entry name" value="MFS_dom"/>
</dbReference>
<feature type="transmembrane region" description="Helical" evidence="8">
    <location>
        <begin position="298"/>
        <end position="316"/>
    </location>
</feature>
<dbReference type="PROSITE" id="PS00216">
    <property type="entry name" value="SUGAR_TRANSPORT_1"/>
    <property type="match status" value="1"/>
</dbReference>
<evidence type="ECO:0000313" key="11">
    <source>
        <dbReference type="Proteomes" id="UP000033740"/>
    </source>
</evidence>
<dbReference type="PROSITE" id="PS50850">
    <property type="entry name" value="MFS"/>
    <property type="match status" value="1"/>
</dbReference>
<dbReference type="InterPro" id="IPR011701">
    <property type="entry name" value="MFS"/>
</dbReference>
<keyword evidence="11" id="KW-1185">Reference proteome</keyword>
<evidence type="ECO:0000256" key="7">
    <source>
        <dbReference type="SAM" id="MobiDB-lite"/>
    </source>
</evidence>
<dbReference type="Pfam" id="PF07690">
    <property type="entry name" value="MFS_1"/>
    <property type="match status" value="1"/>
</dbReference>
<dbReference type="GO" id="GO:0005886">
    <property type="term" value="C:plasma membrane"/>
    <property type="evidence" value="ECO:0007669"/>
    <property type="project" value="UniProtKB-SubCell"/>
</dbReference>
<sequence>MTRNTVEKMSPGDPLVHVDDDGTQPSLTTREMRRVIASSFMGSMIEFYDFVLYATAASIVFSKVFFVGLGPQFGLFASIATFTVGYVARPLGGIVFGHFGDTRGRKAVLVLSLLLMGSASTLMGLLPTTAQIGILAPIALVALRIVQGISVGGEWGGATLVALEHSPARSRGLATAFSSAGGPVGAVVGTLMLGLFSVLPDEQFLSWGWRVPFLFSIVLVGIGLIIRLKVAETPNFQRLADRADASRVRMPILEVLRHHGKAVVLSLLAVLAFTSTQGLMTVWGVAEAVDHGADRTGVLNWKAVAALLTVVIGIFAAKVSDRIGRRTVIVAGCALGVVLAFPIVMLLGTGTVWGFAIAMALGNGLVQGLVYGPVGAFVAEQFPTSLRFSGASAAYQTASTIGAGFSPLIATGLVVAVGAVWPVALFWIVVLIAAGVAMLIAPEGKDVDIHVAS</sequence>
<feature type="transmembrane region" description="Helical" evidence="8">
    <location>
        <begin position="50"/>
        <end position="69"/>
    </location>
</feature>
<keyword evidence="3" id="KW-1003">Cell membrane</keyword>
<dbReference type="Gene3D" id="1.20.1250.20">
    <property type="entry name" value="MFS general substrate transporter like domains"/>
    <property type="match status" value="2"/>
</dbReference>
<dbReference type="GO" id="GO:0022857">
    <property type="term" value="F:transmembrane transporter activity"/>
    <property type="evidence" value="ECO:0007669"/>
    <property type="project" value="InterPro"/>
</dbReference>
<feature type="transmembrane region" description="Helical" evidence="8">
    <location>
        <begin position="400"/>
        <end position="418"/>
    </location>
</feature>
<feature type="transmembrane region" description="Helical" evidence="8">
    <location>
        <begin position="75"/>
        <end position="96"/>
    </location>
</feature>
<accession>A0A0F0LFH7</accession>
<comment type="caution">
    <text evidence="10">The sequence shown here is derived from an EMBL/GenBank/DDBJ whole genome shotgun (WGS) entry which is preliminary data.</text>
</comment>
<name>A0A0F0LFH7_9MICO</name>
<evidence type="ECO:0000313" key="10">
    <source>
        <dbReference type="EMBL" id="KJL31439.1"/>
    </source>
</evidence>
<evidence type="ECO:0000256" key="2">
    <source>
        <dbReference type="ARBA" id="ARBA00022448"/>
    </source>
</evidence>
<feature type="transmembrane region" description="Helical" evidence="8">
    <location>
        <begin position="262"/>
        <end position="286"/>
    </location>
</feature>
<evidence type="ECO:0000256" key="4">
    <source>
        <dbReference type="ARBA" id="ARBA00022692"/>
    </source>
</evidence>
<feature type="transmembrane region" description="Helical" evidence="8">
    <location>
        <begin position="328"/>
        <end position="347"/>
    </location>
</feature>
<reference evidence="10 11" key="1">
    <citation type="submission" date="2015-02" db="EMBL/GenBank/DDBJ databases">
        <title>Draft genome sequences of ten Microbacterium spp. with emphasis on heavy metal contaminated environments.</title>
        <authorList>
            <person name="Corretto E."/>
        </authorList>
    </citation>
    <scope>NUCLEOTIDE SEQUENCE [LARGE SCALE GENOMIC DNA]</scope>
    <source>
        <strain evidence="10 11">ARN176</strain>
    </source>
</reference>
<evidence type="ECO:0000256" key="6">
    <source>
        <dbReference type="ARBA" id="ARBA00023136"/>
    </source>
</evidence>
<protein>
    <submittedName>
        <fullName evidence="10">Inner membrane metabolite transport protein YhjE</fullName>
    </submittedName>
</protein>
<dbReference type="InterPro" id="IPR005829">
    <property type="entry name" value="Sugar_transporter_CS"/>
</dbReference>
<evidence type="ECO:0000256" key="5">
    <source>
        <dbReference type="ARBA" id="ARBA00022989"/>
    </source>
</evidence>
<dbReference type="InterPro" id="IPR036259">
    <property type="entry name" value="MFS_trans_sf"/>
</dbReference>
<feature type="transmembrane region" description="Helical" evidence="8">
    <location>
        <begin position="424"/>
        <end position="441"/>
    </location>
</feature>
<dbReference type="EMBL" id="JYIX01000039">
    <property type="protein sequence ID" value="KJL31439.1"/>
    <property type="molecule type" value="Genomic_DNA"/>
</dbReference>
<evidence type="ECO:0000256" key="1">
    <source>
        <dbReference type="ARBA" id="ARBA00004651"/>
    </source>
</evidence>
<dbReference type="STRING" id="582680.RS86_03562"/>
<dbReference type="PATRIC" id="fig|582680.6.peg.3646"/>
<evidence type="ECO:0000256" key="8">
    <source>
        <dbReference type="SAM" id="Phobius"/>
    </source>
</evidence>
<feature type="transmembrane region" description="Helical" evidence="8">
    <location>
        <begin position="353"/>
        <end position="379"/>
    </location>
</feature>
<feature type="region of interest" description="Disordered" evidence="7">
    <location>
        <begin position="1"/>
        <end position="24"/>
    </location>
</feature>